<organism evidence="5 6">
    <name type="scientific">Linum tenue</name>
    <dbReference type="NCBI Taxonomy" id="586396"/>
    <lineage>
        <taxon>Eukaryota</taxon>
        <taxon>Viridiplantae</taxon>
        <taxon>Streptophyta</taxon>
        <taxon>Embryophyta</taxon>
        <taxon>Tracheophyta</taxon>
        <taxon>Spermatophyta</taxon>
        <taxon>Magnoliopsida</taxon>
        <taxon>eudicotyledons</taxon>
        <taxon>Gunneridae</taxon>
        <taxon>Pentapetalae</taxon>
        <taxon>rosids</taxon>
        <taxon>fabids</taxon>
        <taxon>Malpighiales</taxon>
        <taxon>Linaceae</taxon>
        <taxon>Linum</taxon>
    </lineage>
</organism>
<keyword evidence="1" id="KW-0378">Hydrolase</keyword>
<dbReference type="InterPro" id="IPR027417">
    <property type="entry name" value="P-loop_NTPase"/>
</dbReference>
<keyword evidence="1" id="KW-0347">Helicase</keyword>
<dbReference type="InterPro" id="IPR049163">
    <property type="entry name" value="Pif1-like_2B_dom"/>
</dbReference>
<sequence length="1096" mass="123704">MKLFDVTNELVKSFRRVRSQLSNPASTNLRLRIVGARDTTSRQYELPTGAELEGLKRITTVHPKYDALHFPVLFPYGEDGFHVGIPYDPVRTAPTLKRKFVTQCEYYAFRLQHRDDEGQTLIRGGKALQHYVVDAFATVEQNRLYYLRSHQEDLRSELYYGDAVGHVVLPSSYTGSPRYMKQLYLDAMAVVHHHGSPDLFITSELKPEIVARVFRMKLNALEDELHRSHFFGKTVAAELPDPIADPVGYEAVTKFMVHGPCGPDNPSNVCMKDGSCSKYFPKSFNSETTTDQFGYTVYRRRDLGITTTKGTTQLDNRFVVPYNRNLLVLFQAHINVEVCHQGRLIKYLFKYITKGPDRKQKLSRILARDAVAETTLTQWFALNQQDSDARSLLYAQTPNRYIWNSRTKKWSKRKRGFSLGRVVYIHPGCGDTFYLRQILTKIRGALSYADLRTVNGFPCRTYQAACQRLGLLSNDDEWLLVIQEVSQWGMCGLLRNLFVSMLLFCELSDPLELFNQIWELLSEDITYRCQREVAFNNDLIPPELLKNTLLWELQRMLDTYSTTLLHFNLPVPTGQPPSGGTFSPSENVRRHGGHAVPASSLPTLENLNPQQTCAFHTIMAAVTSSMAHQPTFFFLYGHGGTGKTFVYRTILARLKELGQVVLVVASTGIAATLLPDASTAHSRFKIPLEIDHASSCNIKKGTPLAQLIIDASLIIWDEAPMVHRLSFEAFDRAFCDIMNVPFAGEHYTPFGGKVVLLGGDFRQTLPIVTDGGREESVDASLTRSYLWSYCTVLKLSQNMRIVPSSVNERLAFNGMSFIDWTLSVGNGDVEGSSLGLNQPPDWIQIPESLIIKNAGPAIQSITSEIYPDFSSKFHSAAYLTERSIVTPTNSNVTEINSHMLALVPGRGQTYFSSDTLHTDASDPARLEAEYPTEFLNSLSFNGCSEHQIDLKVFTPIMLLRNLNPDIGLCNGTRLMVIYLGHYVIRGVIMGGTFDGKTVAIPRIVLNVNDHRWPFVLKRRQFPIRLCYAMTINKSQGQTLHSVGVYLPKPVFSHGQLYVAISRVKFAAGLRFLILNDDKTPFNHTRNIVYREAFINL</sequence>
<protein>
    <recommendedName>
        <fullName evidence="1">ATP-dependent DNA helicase</fullName>
        <ecNumber evidence="1">5.6.2.3</ecNumber>
    </recommendedName>
</protein>
<dbReference type="InterPro" id="IPR025476">
    <property type="entry name" value="Helitron_helicase-like"/>
</dbReference>
<evidence type="ECO:0000313" key="5">
    <source>
        <dbReference type="EMBL" id="CAI0544944.1"/>
    </source>
</evidence>
<dbReference type="EMBL" id="CAMGYJ010000009">
    <property type="protein sequence ID" value="CAI0544944.1"/>
    <property type="molecule type" value="Genomic_DNA"/>
</dbReference>
<feature type="domain" description="Helitron helicase-like" evidence="3">
    <location>
        <begin position="106"/>
        <end position="202"/>
    </location>
</feature>
<keyword evidence="6" id="KW-1185">Reference proteome</keyword>
<dbReference type="GO" id="GO:0016787">
    <property type="term" value="F:hydrolase activity"/>
    <property type="evidence" value="ECO:0007669"/>
    <property type="project" value="UniProtKB-KW"/>
</dbReference>
<dbReference type="PANTHER" id="PTHR10492:SF90">
    <property type="entry name" value="ATP-DEPENDENT DNA HELICASE"/>
    <property type="match status" value="1"/>
</dbReference>
<evidence type="ECO:0000259" key="4">
    <source>
        <dbReference type="Pfam" id="PF21530"/>
    </source>
</evidence>
<evidence type="ECO:0000256" key="1">
    <source>
        <dbReference type="RuleBase" id="RU363044"/>
    </source>
</evidence>
<keyword evidence="1" id="KW-0234">DNA repair</keyword>
<reference evidence="5" key="1">
    <citation type="submission" date="2022-08" db="EMBL/GenBank/DDBJ databases">
        <authorList>
            <person name="Gutierrez-Valencia J."/>
        </authorList>
    </citation>
    <scope>NUCLEOTIDE SEQUENCE</scope>
</reference>
<dbReference type="GO" id="GO:0005524">
    <property type="term" value="F:ATP binding"/>
    <property type="evidence" value="ECO:0007669"/>
    <property type="project" value="UniProtKB-KW"/>
</dbReference>
<dbReference type="Gene3D" id="3.40.50.300">
    <property type="entry name" value="P-loop containing nucleotide triphosphate hydrolases"/>
    <property type="match status" value="2"/>
</dbReference>
<dbReference type="CDD" id="cd18809">
    <property type="entry name" value="SF1_C_RecD"/>
    <property type="match status" value="1"/>
</dbReference>
<dbReference type="Proteomes" id="UP001154282">
    <property type="component" value="Unassembled WGS sequence"/>
</dbReference>
<evidence type="ECO:0000259" key="2">
    <source>
        <dbReference type="Pfam" id="PF05970"/>
    </source>
</evidence>
<keyword evidence="1" id="KW-0227">DNA damage</keyword>
<dbReference type="InterPro" id="IPR010285">
    <property type="entry name" value="DNA_helicase_pif1-like_DEAD"/>
</dbReference>
<dbReference type="Pfam" id="PF21530">
    <property type="entry name" value="Pif1_2B_dom"/>
    <property type="match status" value="1"/>
</dbReference>
<dbReference type="SUPFAM" id="SSF52540">
    <property type="entry name" value="P-loop containing nucleoside triphosphate hydrolases"/>
    <property type="match status" value="2"/>
</dbReference>
<feature type="domain" description="DNA helicase Pif1-like DEAD-box helicase" evidence="2">
    <location>
        <begin position="607"/>
        <end position="830"/>
    </location>
</feature>
<dbReference type="FunFam" id="3.40.50.300:FF:002884">
    <property type="entry name" value="ATP-dependent DNA helicase"/>
    <property type="match status" value="1"/>
</dbReference>
<comment type="catalytic activity">
    <reaction evidence="1">
        <text>ATP + H2O = ADP + phosphate + H(+)</text>
        <dbReference type="Rhea" id="RHEA:13065"/>
        <dbReference type="ChEBI" id="CHEBI:15377"/>
        <dbReference type="ChEBI" id="CHEBI:15378"/>
        <dbReference type="ChEBI" id="CHEBI:30616"/>
        <dbReference type="ChEBI" id="CHEBI:43474"/>
        <dbReference type="ChEBI" id="CHEBI:456216"/>
        <dbReference type="EC" id="5.6.2.3"/>
    </reaction>
</comment>
<dbReference type="Pfam" id="PF05970">
    <property type="entry name" value="PIF1"/>
    <property type="match status" value="1"/>
</dbReference>
<comment type="caution">
    <text evidence="5">The sequence shown here is derived from an EMBL/GenBank/DDBJ whole genome shotgun (WGS) entry which is preliminary data.</text>
</comment>
<evidence type="ECO:0000259" key="3">
    <source>
        <dbReference type="Pfam" id="PF14214"/>
    </source>
</evidence>
<name>A0AAV0QKR4_9ROSI</name>
<keyword evidence="1" id="KW-0547">Nucleotide-binding</keyword>
<dbReference type="GO" id="GO:0006310">
    <property type="term" value="P:DNA recombination"/>
    <property type="evidence" value="ECO:0007669"/>
    <property type="project" value="UniProtKB-KW"/>
</dbReference>
<proteinExistence type="inferred from homology"/>
<dbReference type="GO" id="GO:0043139">
    <property type="term" value="F:5'-3' DNA helicase activity"/>
    <property type="evidence" value="ECO:0007669"/>
    <property type="project" value="UniProtKB-EC"/>
</dbReference>
<feature type="domain" description="DNA helicase Pif1-like 2B" evidence="4">
    <location>
        <begin position="933"/>
        <end position="979"/>
    </location>
</feature>
<dbReference type="PANTHER" id="PTHR10492">
    <property type="match status" value="1"/>
</dbReference>
<comment type="cofactor">
    <cofactor evidence="1">
        <name>Mg(2+)</name>
        <dbReference type="ChEBI" id="CHEBI:18420"/>
    </cofactor>
</comment>
<comment type="similarity">
    <text evidence="1">Belongs to the helicase family.</text>
</comment>
<dbReference type="Pfam" id="PF14214">
    <property type="entry name" value="Helitron_like_N"/>
    <property type="match status" value="1"/>
</dbReference>
<dbReference type="EC" id="5.6.2.3" evidence="1"/>
<keyword evidence="1" id="KW-0233">DNA recombination</keyword>
<gene>
    <name evidence="5" type="ORF">LITE_LOCUS43376</name>
</gene>
<dbReference type="GO" id="GO:0000723">
    <property type="term" value="P:telomere maintenance"/>
    <property type="evidence" value="ECO:0007669"/>
    <property type="project" value="InterPro"/>
</dbReference>
<keyword evidence="1" id="KW-0067">ATP-binding</keyword>
<accession>A0AAV0QKR4</accession>
<dbReference type="AlphaFoldDB" id="A0AAV0QKR4"/>
<evidence type="ECO:0000313" key="6">
    <source>
        <dbReference type="Proteomes" id="UP001154282"/>
    </source>
</evidence>
<dbReference type="GO" id="GO:0006281">
    <property type="term" value="P:DNA repair"/>
    <property type="evidence" value="ECO:0007669"/>
    <property type="project" value="UniProtKB-KW"/>
</dbReference>